<dbReference type="RefSeq" id="WP_267645019.1">
    <property type="nucleotide sequence ID" value="NZ_JANHGR010000001.1"/>
</dbReference>
<evidence type="ECO:0000313" key="1">
    <source>
        <dbReference type="EMBL" id="MFD1568777.1"/>
    </source>
</evidence>
<proteinExistence type="predicted"/>
<keyword evidence="2" id="KW-1185">Reference proteome</keyword>
<gene>
    <name evidence="1" type="ORF">ACFSAU_14875</name>
</gene>
<dbReference type="InterPro" id="IPR006311">
    <property type="entry name" value="TAT_signal"/>
</dbReference>
<dbReference type="PANTHER" id="PTHR42754">
    <property type="entry name" value="ENDOGLUCANASE"/>
    <property type="match status" value="1"/>
</dbReference>
<name>A0ABD6BUT1_9EURY</name>
<evidence type="ECO:0000313" key="2">
    <source>
        <dbReference type="Proteomes" id="UP001597139"/>
    </source>
</evidence>
<comment type="caution">
    <text evidence="1">The sequence shown here is derived from an EMBL/GenBank/DDBJ whole genome shotgun (WGS) entry which is preliminary data.</text>
</comment>
<dbReference type="PROSITE" id="PS51318">
    <property type="entry name" value="TAT"/>
    <property type="match status" value="1"/>
</dbReference>
<evidence type="ECO:0008006" key="3">
    <source>
        <dbReference type="Google" id="ProtNLM"/>
    </source>
</evidence>
<dbReference type="PANTHER" id="PTHR42754:SF1">
    <property type="entry name" value="LIPOPROTEIN"/>
    <property type="match status" value="1"/>
</dbReference>
<dbReference type="InterPro" id="IPR011047">
    <property type="entry name" value="Quinoprotein_ADH-like_sf"/>
</dbReference>
<dbReference type="Proteomes" id="UP001597139">
    <property type="component" value="Unassembled WGS sequence"/>
</dbReference>
<accession>A0ABD6BUT1</accession>
<reference evidence="1 2" key="1">
    <citation type="journal article" date="2019" name="Int. J. Syst. Evol. Microbiol.">
        <title>The Global Catalogue of Microorganisms (GCM) 10K type strain sequencing project: providing services to taxonomists for standard genome sequencing and annotation.</title>
        <authorList>
            <consortium name="The Broad Institute Genomics Platform"/>
            <consortium name="The Broad Institute Genome Sequencing Center for Infectious Disease"/>
            <person name="Wu L."/>
            <person name="Ma J."/>
        </authorList>
    </citation>
    <scope>NUCLEOTIDE SEQUENCE [LARGE SCALE GENOMIC DNA]</scope>
    <source>
        <strain evidence="1 2">CGMCC 1.12859</strain>
    </source>
</reference>
<sequence length="433" mass="43642">MPSNRRAFLRGVGAVALASPAAATQSAAATQTGTATAPGLAWSHRYDAAGSATLGDLVPFDDGYALVGTVGTGSADAAARGWIGRAGPEGGLRSDRTLGETGTRLVTAVPAQDGLLAVGRTNVGGNDASHRNPYAARVGVDGEGGPEVRWARTYQPTETDGIATAATAAEDGYVLAGAVDTGSGVRPWATAIDDAGTVRWSWRGDGDLVALGDAVATDDGVVLVGSVGDPETPWAVSLDAAGTRRWRWTADTDGGSRLEAATPAPDGGAVIVGRRGFGADDGDGWLLSLDAAGDLRWDRTYSRNVWNWHRDIAAIDGGYALAGAIGDVNGGARSAWVLAVGPEGEERWEYRADAGTGAFAARSVPDGSLLLAGSVDAADGSKPWFARLGGPAATGGFGVPTLPEVPSGAAPFGAGTVVGAAGLALVRRLSGDR</sequence>
<dbReference type="SUPFAM" id="SSF50998">
    <property type="entry name" value="Quinoprotein alcohol dehydrogenase-like"/>
    <property type="match status" value="1"/>
</dbReference>
<dbReference type="EMBL" id="JBHUCZ010000021">
    <property type="protein sequence ID" value="MFD1568777.1"/>
    <property type="molecule type" value="Genomic_DNA"/>
</dbReference>
<organism evidence="1 2">
    <name type="scientific">Halolamina litorea</name>
    <dbReference type="NCBI Taxonomy" id="1515593"/>
    <lineage>
        <taxon>Archaea</taxon>
        <taxon>Methanobacteriati</taxon>
        <taxon>Methanobacteriota</taxon>
        <taxon>Stenosarchaea group</taxon>
        <taxon>Halobacteria</taxon>
        <taxon>Halobacteriales</taxon>
        <taxon>Haloferacaceae</taxon>
    </lineage>
</organism>
<dbReference type="AlphaFoldDB" id="A0ABD6BUT1"/>
<protein>
    <recommendedName>
        <fullName evidence="3">PQQ-like domain-containing protein</fullName>
    </recommendedName>
</protein>